<dbReference type="STRING" id="984487.A0A1E4SDU2"/>
<sequence length="465" mass="50141">MSVFSEIGLHTLLQTSKDVYIIILLRMIRLIGFGGTSLIIVLYLKEIGFREEFIGLFMTLTFLGDLVSSFLLAVTADQIGRKRVLLFSAVCMTLTGLVYGLVEDHYVLTAVAVLGILTPSGGEVGAFRSIEQSSLASLTLPQDRSDIYAWYTFLGQFCSAIGSVACGSLISYTNTTLGYSIVESYKIAFLGYTILSFISFILIMCISNKIEPNVPIAHSSSLKRGTNSEAAAGTLEATPETETTQLLPASAEVSEPVSTLEQKGFISQFLPTLHPSTYVLVVKLSLLFGLDSFASSLVPNSWQSYYIREKFHVSPATLGSIFFTTTIIAGVASLLSTSLTKRLGAVVTMVGTHLPSSIALAFIPISPSLKITLSILVIRACTQSMDVAPKHVFLAALVPDSERTAVFGWVNVVKTLGQAIGPVFVGFLTGGGMQWLTFIVASALKSTYDVGILVTFLSYNRHAQH</sequence>
<dbReference type="EMBL" id="KV453915">
    <property type="protein sequence ID" value="ODV77562.1"/>
    <property type="molecule type" value="Genomic_DNA"/>
</dbReference>
<feature type="transmembrane region" description="Helical" evidence="2">
    <location>
        <begin position="343"/>
        <end position="365"/>
    </location>
</feature>
<keyword evidence="2" id="KW-0812">Transmembrane</keyword>
<feature type="transmembrane region" description="Helical" evidence="2">
    <location>
        <begin position="53"/>
        <end position="72"/>
    </location>
</feature>
<feature type="domain" description="Major facilitator superfamily (MFS) profile" evidence="3">
    <location>
        <begin position="277"/>
        <end position="465"/>
    </location>
</feature>
<reference evidence="5" key="1">
    <citation type="submission" date="2016-05" db="EMBL/GenBank/DDBJ databases">
        <title>Comparative genomics of biotechnologically important yeasts.</title>
        <authorList>
            <consortium name="DOE Joint Genome Institute"/>
            <person name="Riley R."/>
            <person name="Haridas S."/>
            <person name="Wolfe K.H."/>
            <person name="Lopes M.R."/>
            <person name="Hittinger C.T."/>
            <person name="Goker M."/>
            <person name="Salamov A."/>
            <person name="Wisecaver J."/>
            <person name="Long T.M."/>
            <person name="Aerts A.L."/>
            <person name="Barry K."/>
            <person name="Choi C."/>
            <person name="Clum A."/>
            <person name="Coughlan A.Y."/>
            <person name="Deshpande S."/>
            <person name="Douglass A.P."/>
            <person name="Hanson S.J."/>
            <person name="Klenk H.-P."/>
            <person name="Labutti K."/>
            <person name="Lapidus A."/>
            <person name="Lindquist E."/>
            <person name="Lipzen A."/>
            <person name="Meier-Kolthoff J.P."/>
            <person name="Ohm R.A."/>
            <person name="Otillar R.P."/>
            <person name="Pangilinan J."/>
            <person name="Peng Y."/>
            <person name="Rokas A."/>
            <person name="Rosa C.A."/>
            <person name="Scheuner C."/>
            <person name="Sibirny A.A."/>
            <person name="Slot J.C."/>
            <person name="Stielow J.B."/>
            <person name="Sun H."/>
            <person name="Kurtzman C.P."/>
            <person name="Blackwell M."/>
            <person name="Grigoriev I.V."/>
            <person name="Jeffries T.W."/>
        </authorList>
    </citation>
    <scope>NUCLEOTIDE SEQUENCE [LARGE SCALE GENOMIC DNA]</scope>
    <source>
        <strain evidence="5">NRRL Y-17324</strain>
    </source>
</reference>
<dbReference type="Proteomes" id="UP000094285">
    <property type="component" value="Unassembled WGS sequence"/>
</dbReference>
<dbReference type="GO" id="GO:0022857">
    <property type="term" value="F:transmembrane transporter activity"/>
    <property type="evidence" value="ECO:0007669"/>
    <property type="project" value="InterPro"/>
</dbReference>
<feature type="transmembrane region" description="Helical" evidence="2">
    <location>
        <begin position="84"/>
        <end position="102"/>
    </location>
</feature>
<dbReference type="GeneID" id="30984725"/>
<feature type="transmembrane region" description="Helical" evidence="2">
    <location>
        <begin position="20"/>
        <end position="41"/>
    </location>
</feature>
<keyword evidence="2" id="KW-1133">Transmembrane helix</keyword>
<name>A0A1E4SDU2_9ASCO</name>
<dbReference type="PANTHER" id="PTHR23520">
    <property type="entry name" value="TRANSPORTER, PUTATIVE (AFU_ORTHOLOGUE AFUA_3G04000)-RELATED"/>
    <property type="match status" value="1"/>
</dbReference>
<dbReference type="GO" id="GO:0000329">
    <property type="term" value="C:fungal-type vacuole membrane"/>
    <property type="evidence" value="ECO:0007669"/>
    <property type="project" value="TreeGrafter"/>
</dbReference>
<organism evidence="4 5">
    <name type="scientific">Suhomyces tanzawaensis NRRL Y-17324</name>
    <dbReference type="NCBI Taxonomy" id="984487"/>
    <lineage>
        <taxon>Eukaryota</taxon>
        <taxon>Fungi</taxon>
        <taxon>Dikarya</taxon>
        <taxon>Ascomycota</taxon>
        <taxon>Saccharomycotina</taxon>
        <taxon>Pichiomycetes</taxon>
        <taxon>Debaryomycetaceae</taxon>
        <taxon>Suhomyces</taxon>
    </lineage>
</organism>
<dbReference type="AlphaFoldDB" id="A0A1E4SDU2"/>
<keyword evidence="5" id="KW-1185">Reference proteome</keyword>
<proteinExistence type="predicted"/>
<accession>A0A1E4SDU2</accession>
<feature type="transmembrane region" description="Helical" evidence="2">
    <location>
        <begin position="318"/>
        <end position="336"/>
    </location>
</feature>
<dbReference type="PANTHER" id="PTHR23520:SF5">
    <property type="entry name" value="TRANSPORTER, PUTATIVE (AFU_ORTHOLOGUE AFUA_3G04000)-RELATED"/>
    <property type="match status" value="1"/>
</dbReference>
<dbReference type="Gene3D" id="1.20.1250.20">
    <property type="entry name" value="MFS general substrate transporter like domains"/>
    <property type="match status" value="2"/>
</dbReference>
<protein>
    <recommendedName>
        <fullName evidence="3">Major facilitator superfamily (MFS) profile domain-containing protein</fullName>
    </recommendedName>
</protein>
<keyword evidence="2" id="KW-0472">Membrane</keyword>
<dbReference type="RefSeq" id="XP_020062684.1">
    <property type="nucleotide sequence ID" value="XM_020210589.1"/>
</dbReference>
<dbReference type="InterPro" id="IPR011701">
    <property type="entry name" value="MFS"/>
</dbReference>
<dbReference type="SUPFAM" id="SSF103473">
    <property type="entry name" value="MFS general substrate transporter"/>
    <property type="match status" value="2"/>
</dbReference>
<evidence type="ECO:0000256" key="2">
    <source>
        <dbReference type="SAM" id="Phobius"/>
    </source>
</evidence>
<comment type="subcellular location">
    <subcellularLocation>
        <location evidence="1">Membrane</location>
        <topology evidence="1">Multi-pass membrane protein</topology>
    </subcellularLocation>
</comment>
<evidence type="ECO:0000256" key="1">
    <source>
        <dbReference type="ARBA" id="ARBA00004141"/>
    </source>
</evidence>
<feature type="transmembrane region" description="Helical" evidence="2">
    <location>
        <begin position="148"/>
        <end position="172"/>
    </location>
</feature>
<evidence type="ECO:0000259" key="3">
    <source>
        <dbReference type="PROSITE" id="PS50850"/>
    </source>
</evidence>
<dbReference type="InterPro" id="IPR036259">
    <property type="entry name" value="MFS_trans_sf"/>
</dbReference>
<feature type="transmembrane region" description="Helical" evidence="2">
    <location>
        <begin position="278"/>
        <end position="298"/>
    </location>
</feature>
<evidence type="ECO:0000313" key="4">
    <source>
        <dbReference type="EMBL" id="ODV77562.1"/>
    </source>
</evidence>
<feature type="transmembrane region" description="Helical" evidence="2">
    <location>
        <begin position="435"/>
        <end position="459"/>
    </location>
</feature>
<gene>
    <name evidence="4" type="ORF">CANTADRAFT_56403</name>
</gene>
<dbReference type="Pfam" id="PF07690">
    <property type="entry name" value="MFS_1"/>
    <property type="match status" value="2"/>
</dbReference>
<dbReference type="PROSITE" id="PS50850">
    <property type="entry name" value="MFS"/>
    <property type="match status" value="1"/>
</dbReference>
<feature type="transmembrane region" description="Helical" evidence="2">
    <location>
        <begin position="184"/>
        <end position="206"/>
    </location>
</feature>
<feature type="transmembrane region" description="Helical" evidence="2">
    <location>
        <begin position="108"/>
        <end position="127"/>
    </location>
</feature>
<dbReference type="OrthoDB" id="10027823at2759"/>
<dbReference type="InterPro" id="IPR020846">
    <property type="entry name" value="MFS_dom"/>
</dbReference>
<evidence type="ECO:0000313" key="5">
    <source>
        <dbReference type="Proteomes" id="UP000094285"/>
    </source>
</evidence>